<dbReference type="InterPro" id="IPR010987">
    <property type="entry name" value="Glutathione-S-Trfase_C-like"/>
</dbReference>
<dbReference type="InterPro" id="IPR040079">
    <property type="entry name" value="Glutathione_S-Trfase"/>
</dbReference>
<reference evidence="3 4" key="1">
    <citation type="submission" date="2014-04" db="EMBL/GenBank/DDBJ databases">
        <title>Draft genome sequence of Hydrogenovibrio marinus MH-110, a model organism for aerobic H2 metabolism.</title>
        <authorList>
            <person name="Cha H.J."/>
            <person name="Jo B.H."/>
            <person name="Hwang B.H."/>
        </authorList>
    </citation>
    <scope>NUCLEOTIDE SEQUENCE [LARGE SCALE GENOMIC DNA]</scope>
    <source>
        <strain evidence="3 4">MH-110</strain>
    </source>
</reference>
<name>A0A067A273_HYDMR</name>
<evidence type="ECO:0000313" key="4">
    <source>
        <dbReference type="Proteomes" id="UP000027341"/>
    </source>
</evidence>
<dbReference type="InterPro" id="IPR004046">
    <property type="entry name" value="GST_C"/>
</dbReference>
<dbReference type="InterPro" id="IPR036282">
    <property type="entry name" value="Glutathione-S-Trfase_C_sf"/>
</dbReference>
<dbReference type="AlphaFoldDB" id="A0A067A273"/>
<dbReference type="Pfam" id="PF00043">
    <property type="entry name" value="GST_C"/>
    <property type="match status" value="1"/>
</dbReference>
<dbReference type="Proteomes" id="UP000027341">
    <property type="component" value="Unassembled WGS sequence"/>
</dbReference>
<organism evidence="3 4">
    <name type="scientific">Hydrogenovibrio marinus</name>
    <dbReference type="NCBI Taxonomy" id="28885"/>
    <lineage>
        <taxon>Bacteria</taxon>
        <taxon>Pseudomonadati</taxon>
        <taxon>Pseudomonadota</taxon>
        <taxon>Gammaproteobacteria</taxon>
        <taxon>Thiotrichales</taxon>
        <taxon>Piscirickettsiaceae</taxon>
        <taxon>Hydrogenovibrio</taxon>
    </lineage>
</organism>
<dbReference type="PANTHER" id="PTHR43968:SF6">
    <property type="entry name" value="GLUTATHIONE S-TRANSFERASE OMEGA"/>
    <property type="match status" value="1"/>
</dbReference>
<dbReference type="RefSeq" id="WP_029907602.1">
    <property type="nucleotide sequence ID" value="NZ_AP020335.1"/>
</dbReference>
<dbReference type="Gene3D" id="3.40.30.10">
    <property type="entry name" value="Glutaredoxin"/>
    <property type="match status" value="1"/>
</dbReference>
<gene>
    <name evidence="3" type="ORF">EI16_10545</name>
</gene>
<dbReference type="CDD" id="cd03186">
    <property type="entry name" value="GST_C_SspA"/>
    <property type="match status" value="1"/>
</dbReference>
<feature type="domain" description="GST C-terminal" evidence="2">
    <location>
        <begin position="94"/>
        <end position="213"/>
    </location>
</feature>
<protein>
    <submittedName>
        <fullName evidence="3">Stringent starvation protein A</fullName>
    </submittedName>
</protein>
<evidence type="ECO:0000313" key="3">
    <source>
        <dbReference type="EMBL" id="KDN96681.1"/>
    </source>
</evidence>
<dbReference type="STRING" id="28885.EI16_10545"/>
<dbReference type="GO" id="GO:0005737">
    <property type="term" value="C:cytoplasm"/>
    <property type="evidence" value="ECO:0007669"/>
    <property type="project" value="TreeGrafter"/>
</dbReference>
<dbReference type="SUPFAM" id="SSF52833">
    <property type="entry name" value="Thioredoxin-like"/>
    <property type="match status" value="1"/>
</dbReference>
<keyword evidence="4" id="KW-1185">Reference proteome</keyword>
<dbReference type="PROSITE" id="PS50405">
    <property type="entry name" value="GST_CTER"/>
    <property type="match status" value="1"/>
</dbReference>
<dbReference type="SFLD" id="SFLDS00019">
    <property type="entry name" value="Glutathione_Transferase_(cytos"/>
    <property type="match status" value="1"/>
</dbReference>
<evidence type="ECO:0000259" key="2">
    <source>
        <dbReference type="PROSITE" id="PS50405"/>
    </source>
</evidence>
<dbReference type="PANTHER" id="PTHR43968">
    <property type="match status" value="1"/>
</dbReference>
<dbReference type="InterPro" id="IPR050983">
    <property type="entry name" value="GST_Omega/HSP26"/>
</dbReference>
<dbReference type="SUPFAM" id="SSF47616">
    <property type="entry name" value="GST C-terminal domain-like"/>
    <property type="match status" value="1"/>
</dbReference>
<dbReference type="InterPro" id="IPR036249">
    <property type="entry name" value="Thioredoxin-like_sf"/>
</dbReference>
<proteinExistence type="predicted"/>
<dbReference type="InterPro" id="IPR034342">
    <property type="entry name" value="SspA_C"/>
</dbReference>
<dbReference type="Pfam" id="PF13409">
    <property type="entry name" value="GST_N_2"/>
    <property type="match status" value="1"/>
</dbReference>
<evidence type="ECO:0000259" key="1">
    <source>
        <dbReference type="PROSITE" id="PS50404"/>
    </source>
</evidence>
<sequence>MSDLSMVQRSVMTLFSDPKGPSSHRVRLMAKEKDIPMDIVEVNLEEGMPEDLMELNPYGTLPTLVDRELVLYDPQVIIEYLDERFPHPPLMSVDPISKARSRQMLRQIEVEWYPLVETIQSSQDEKEVKAARRNLQERLIQMIPVFEHQPFFLNEEYSLVDISLAVLMWRLPYLGIELPKSAKPITDYANKVLSREVFMESLSDDELDMRDVV</sequence>
<comment type="caution">
    <text evidence="3">The sequence shown here is derived from an EMBL/GenBank/DDBJ whole genome shotgun (WGS) entry which is preliminary data.</text>
</comment>
<dbReference type="PROSITE" id="PS50404">
    <property type="entry name" value="GST_NTER"/>
    <property type="match status" value="1"/>
</dbReference>
<dbReference type="Gene3D" id="1.20.1050.10">
    <property type="match status" value="1"/>
</dbReference>
<accession>A0A067A273</accession>
<feature type="domain" description="GST N-terminal" evidence="1">
    <location>
        <begin position="10"/>
        <end position="89"/>
    </location>
</feature>
<dbReference type="EMBL" id="JMIU01000001">
    <property type="protein sequence ID" value="KDN96681.1"/>
    <property type="molecule type" value="Genomic_DNA"/>
</dbReference>
<dbReference type="InterPro" id="IPR004045">
    <property type="entry name" value="Glutathione_S-Trfase_N"/>
</dbReference>
<dbReference type="SFLD" id="SFLDG00358">
    <property type="entry name" value="Main_(cytGST)"/>
    <property type="match status" value="1"/>
</dbReference>